<keyword evidence="6 14" id="KW-0297">G-protein coupled receptor</keyword>
<dbReference type="GO" id="GO:0007197">
    <property type="term" value="P:adenylate cyclase-inhibiting G protein-coupled acetylcholine receptor signaling pathway"/>
    <property type="evidence" value="ECO:0007669"/>
    <property type="project" value="TreeGrafter"/>
</dbReference>
<evidence type="ECO:0000256" key="13">
    <source>
        <dbReference type="ARBA" id="ARBA00074679"/>
    </source>
</evidence>
<dbReference type="GO" id="GO:0005886">
    <property type="term" value="C:plasma membrane"/>
    <property type="evidence" value="ECO:0007669"/>
    <property type="project" value="UniProtKB-SubCell"/>
</dbReference>
<evidence type="ECO:0000256" key="14">
    <source>
        <dbReference type="RuleBase" id="RU000688"/>
    </source>
</evidence>
<keyword evidence="18" id="KW-1185">Reference proteome</keyword>
<dbReference type="InterPro" id="IPR000276">
    <property type="entry name" value="GPCR_Rhodpsn"/>
</dbReference>
<keyword evidence="7 16" id="KW-0472">Membrane</keyword>
<keyword evidence="4 14" id="KW-0812">Transmembrane</keyword>
<organism evidence="18 19">
    <name type="scientific">Dipodomys ordii</name>
    <name type="common">Ord's kangaroo rat</name>
    <dbReference type="NCBI Taxonomy" id="10020"/>
    <lineage>
        <taxon>Eukaryota</taxon>
        <taxon>Metazoa</taxon>
        <taxon>Chordata</taxon>
        <taxon>Craniata</taxon>
        <taxon>Vertebrata</taxon>
        <taxon>Euteleostomi</taxon>
        <taxon>Mammalia</taxon>
        <taxon>Eutheria</taxon>
        <taxon>Euarchontoglires</taxon>
        <taxon>Glires</taxon>
        <taxon>Rodentia</taxon>
        <taxon>Castorimorpha</taxon>
        <taxon>Heteromyidae</taxon>
        <taxon>Dipodomyinae</taxon>
        <taxon>Dipodomys</taxon>
    </lineage>
</organism>
<evidence type="ECO:0000256" key="5">
    <source>
        <dbReference type="ARBA" id="ARBA00022989"/>
    </source>
</evidence>
<keyword evidence="10" id="KW-0325">Glycoprotein</keyword>
<evidence type="ECO:0000256" key="1">
    <source>
        <dbReference type="ARBA" id="ARBA00004651"/>
    </source>
</evidence>
<keyword evidence="9 14" id="KW-0675">Receptor</keyword>
<evidence type="ECO:0000256" key="16">
    <source>
        <dbReference type="SAM" id="Phobius"/>
    </source>
</evidence>
<dbReference type="PROSITE" id="PS50262">
    <property type="entry name" value="G_PROTEIN_RECEP_F1_2"/>
    <property type="match status" value="1"/>
</dbReference>
<gene>
    <name evidence="19" type="primary">Hrh3</name>
</gene>
<dbReference type="InParanoid" id="A0A1S3GAE2"/>
<dbReference type="InterPro" id="IPR017452">
    <property type="entry name" value="GPCR_Rhodpsn_7TM"/>
</dbReference>
<evidence type="ECO:0000256" key="9">
    <source>
        <dbReference type="ARBA" id="ARBA00023170"/>
    </source>
</evidence>
<dbReference type="PROSITE" id="PS00237">
    <property type="entry name" value="G_PROTEIN_RECEP_F1_1"/>
    <property type="match status" value="1"/>
</dbReference>
<comment type="similarity">
    <text evidence="14">Belongs to the G-protein coupled receptor 1 family.</text>
</comment>
<keyword evidence="11 14" id="KW-0807">Transducer</keyword>
<dbReference type="InterPro" id="IPR003980">
    <property type="entry name" value="Histamine_H3_rcpt"/>
</dbReference>
<dbReference type="Gene3D" id="1.20.1070.10">
    <property type="entry name" value="Rhodopsin 7-helix transmembrane proteins"/>
    <property type="match status" value="1"/>
</dbReference>
<accession>A0A1S3GAE2</accession>
<dbReference type="PRINTS" id="PR01471">
    <property type="entry name" value="HISTAMINEH3R"/>
</dbReference>
<dbReference type="GO" id="GO:0007187">
    <property type="term" value="P:G protein-coupled receptor signaling pathway, coupled to cyclic nucleotide second messenger"/>
    <property type="evidence" value="ECO:0007669"/>
    <property type="project" value="TreeGrafter"/>
</dbReference>
<feature type="transmembrane region" description="Helical" evidence="16">
    <location>
        <begin position="371"/>
        <end position="395"/>
    </location>
</feature>
<keyword evidence="8" id="KW-1015">Disulfide bond</keyword>
<dbReference type="GeneID" id="105996302"/>
<dbReference type="PANTHER" id="PTHR24247">
    <property type="entry name" value="5-HYDROXYTRYPTAMINE RECEPTOR"/>
    <property type="match status" value="1"/>
</dbReference>
<evidence type="ECO:0000256" key="10">
    <source>
        <dbReference type="ARBA" id="ARBA00023180"/>
    </source>
</evidence>
<dbReference type="GO" id="GO:0004969">
    <property type="term" value="F:histamine receptor activity"/>
    <property type="evidence" value="ECO:0007669"/>
    <property type="project" value="InterPro"/>
</dbReference>
<evidence type="ECO:0000256" key="3">
    <source>
        <dbReference type="ARBA" id="ARBA00022553"/>
    </source>
</evidence>
<feature type="transmembrane region" description="Helical" evidence="16">
    <location>
        <begin position="234"/>
        <end position="261"/>
    </location>
</feature>
<comment type="function">
    <text evidence="12">The H3 subclass of histamine receptors could mediate the histamine signals in CNS and peripheral nervous system. Signals through the inhibition of adenylate cyclase and displays high constitutive activity (spontaneous activity in the absence of agonist).</text>
</comment>
<name>A0A1S3GAE2_DIPOR</name>
<protein>
    <recommendedName>
        <fullName evidence="13">Histamine H3 receptor</fullName>
    </recommendedName>
</protein>
<dbReference type="CTD" id="11255"/>
<dbReference type="RefSeq" id="XP_012885796.1">
    <property type="nucleotide sequence ID" value="XM_013030342.1"/>
</dbReference>
<dbReference type="PANTHER" id="PTHR24247:SF194">
    <property type="entry name" value="HISTAMINE H3 RECEPTOR"/>
    <property type="match status" value="1"/>
</dbReference>
<dbReference type="SUPFAM" id="SSF81321">
    <property type="entry name" value="Family A G protein-coupled receptor-like"/>
    <property type="match status" value="1"/>
</dbReference>
<dbReference type="STRING" id="10020.ENSDORP00000017608"/>
<keyword evidence="2" id="KW-1003">Cell membrane</keyword>
<dbReference type="AlphaFoldDB" id="A0A1S3GAE2"/>
<dbReference type="GO" id="GO:0045202">
    <property type="term" value="C:synapse"/>
    <property type="evidence" value="ECO:0007669"/>
    <property type="project" value="TreeGrafter"/>
</dbReference>
<comment type="subcellular location">
    <subcellularLocation>
        <location evidence="1">Cell membrane</location>
        <topology evidence="1">Multi-pass membrane protein</topology>
    </subcellularLocation>
</comment>
<feature type="transmembrane region" description="Helical" evidence="16">
    <location>
        <begin position="147"/>
        <end position="168"/>
    </location>
</feature>
<dbReference type="OrthoDB" id="10071887at2759"/>
<dbReference type="PRINTS" id="PR00237">
    <property type="entry name" value="GPCRRHODOPSN"/>
</dbReference>
<dbReference type="KEGG" id="dord:105996302"/>
<feature type="region of interest" description="Disordered" evidence="15">
    <location>
        <begin position="272"/>
        <end position="351"/>
    </location>
</feature>
<dbReference type="GO" id="GO:0004993">
    <property type="term" value="F:G protein-coupled serotonin receptor activity"/>
    <property type="evidence" value="ECO:0007669"/>
    <property type="project" value="TreeGrafter"/>
</dbReference>
<feature type="transmembrane region" description="Helical" evidence="16">
    <location>
        <begin position="195"/>
        <end position="214"/>
    </location>
</feature>
<dbReference type="Pfam" id="PF00001">
    <property type="entry name" value="7tm_1"/>
    <property type="match status" value="1"/>
</dbReference>
<keyword evidence="5 16" id="KW-1133">Transmembrane helix</keyword>
<dbReference type="GO" id="GO:0030425">
    <property type="term" value="C:dendrite"/>
    <property type="evidence" value="ECO:0007669"/>
    <property type="project" value="TreeGrafter"/>
</dbReference>
<evidence type="ECO:0000256" key="2">
    <source>
        <dbReference type="ARBA" id="ARBA00022475"/>
    </source>
</evidence>
<evidence type="ECO:0000256" key="15">
    <source>
        <dbReference type="SAM" id="MobiDB-lite"/>
    </source>
</evidence>
<evidence type="ECO:0000256" key="6">
    <source>
        <dbReference type="ARBA" id="ARBA00023040"/>
    </source>
</evidence>
<evidence type="ECO:0000256" key="8">
    <source>
        <dbReference type="ARBA" id="ARBA00023157"/>
    </source>
</evidence>
<dbReference type="FunFam" id="1.20.1070.10:FF:000138">
    <property type="entry name" value="histamine H3 receptor"/>
    <property type="match status" value="1"/>
</dbReference>
<evidence type="ECO:0000256" key="12">
    <source>
        <dbReference type="ARBA" id="ARBA00059707"/>
    </source>
</evidence>
<evidence type="ECO:0000256" key="4">
    <source>
        <dbReference type="ARBA" id="ARBA00022692"/>
    </source>
</evidence>
<feature type="compositionally biased region" description="Low complexity" evidence="15">
    <location>
        <begin position="315"/>
        <end position="327"/>
    </location>
</feature>
<reference evidence="19" key="1">
    <citation type="submission" date="2025-08" db="UniProtKB">
        <authorList>
            <consortium name="RefSeq"/>
        </authorList>
    </citation>
    <scope>IDENTIFICATION</scope>
    <source>
        <tissue evidence="19">Kidney</tissue>
    </source>
</reference>
<sequence length="733" mass="79532">MQLPVNPLPNPQAAPCLCVDAKPESGRTRVPASHSHRDLRCHFGAGSQTLKEWASAGESYAPGPVTAHHGRCLRAASLLHGNGESLQDRVLQDLSPMKPALFRCLQEQGHAGALSRHAGHTGAFCIPLYVPYVLTGRWTFGRGLCKLWLVVDYLLCTSSVFNIVLISYDRFLSVTRAVSYRAQQGDTRRAVQKMALVWVLAFLLYGPAILSWEYLSGGSSIPEGHCYAEFFYNWYFLITASTLEFFTPFLSVTFFNLSIYLNIQRRTRLRLDGARDTGPEPPPEAQPSTYGVGEAGPGPEPGDAALGGASGGGATASPTSSSGSSSRGTERPRSLKRGSKPSASSASLEKRMKMVSQSITQRFRLSRDKKVAKSLAIIVSIFGLCWAPYTLLMIIRAACHGRCIPDYWYETSFWLLWANSAVNPVLYPLCHHSFRRAFTKLLCPQKLKVQPHGSLEQCWKKMKKKKTPQPEPWLPRCPAPLNGYKLEDKSAGFQAILPSISGNCRSQSRCVGTEKERRKTRSLLGPTRLQQTNSRGAVCHPSLSCSPSPGGNKDAAGAQPHSCCLLSAYCVPGRQQGACPAAGATPTLALLGPVLQQAAPARLLARLSVAPWSGERHPAAHWAGLVEGSQGRSLPGPRWLTGRRKVLGTGWLQGGVLSSQSERELQSAQVLFCTRVSPARPSAKGQITGSEDYQRDGHVALPVLLFPPPLWLGLPLGVINTPSGKPTPMPGFA</sequence>
<proteinExistence type="inferred from homology"/>
<dbReference type="GO" id="GO:0016907">
    <property type="term" value="F:G protein-coupled acetylcholine receptor activity"/>
    <property type="evidence" value="ECO:0007669"/>
    <property type="project" value="TreeGrafter"/>
</dbReference>
<evidence type="ECO:0000313" key="18">
    <source>
        <dbReference type="Proteomes" id="UP000081671"/>
    </source>
</evidence>
<keyword evidence="3" id="KW-0597">Phosphoprotein</keyword>
<evidence type="ECO:0000259" key="17">
    <source>
        <dbReference type="PROSITE" id="PS50262"/>
    </source>
</evidence>
<feature type="domain" description="G-protein coupled receptors family 1 profile" evidence="17">
    <location>
        <begin position="126"/>
        <end position="427"/>
    </location>
</feature>
<evidence type="ECO:0000313" key="19">
    <source>
        <dbReference type="RefSeq" id="XP_012885796.1"/>
    </source>
</evidence>
<evidence type="ECO:0000256" key="7">
    <source>
        <dbReference type="ARBA" id="ARBA00023136"/>
    </source>
</evidence>
<dbReference type="Proteomes" id="UP000081671">
    <property type="component" value="Unplaced"/>
</dbReference>
<evidence type="ECO:0000256" key="11">
    <source>
        <dbReference type="ARBA" id="ARBA00023224"/>
    </source>
</evidence>